<comment type="caution">
    <text evidence="2">The sequence shown here is derived from an EMBL/GenBank/DDBJ whole genome shotgun (WGS) entry which is preliminary data.</text>
</comment>
<evidence type="ECO:0000259" key="1">
    <source>
        <dbReference type="PROSITE" id="PS50097"/>
    </source>
</evidence>
<dbReference type="InterPro" id="IPR000210">
    <property type="entry name" value="BTB/POZ_dom"/>
</dbReference>
<dbReference type="SUPFAM" id="SSF54695">
    <property type="entry name" value="POZ domain"/>
    <property type="match status" value="1"/>
</dbReference>
<evidence type="ECO:0000313" key="2">
    <source>
        <dbReference type="EMBL" id="KAJ7627211.1"/>
    </source>
</evidence>
<protein>
    <recommendedName>
        <fullName evidence="1">BTB domain-containing protein</fullName>
    </recommendedName>
</protein>
<proteinExistence type="predicted"/>
<keyword evidence="3" id="KW-1185">Reference proteome</keyword>
<reference evidence="2" key="1">
    <citation type="submission" date="2023-03" db="EMBL/GenBank/DDBJ databases">
        <title>Massive genome expansion in bonnet fungi (Mycena s.s.) driven by repeated elements and novel gene families across ecological guilds.</title>
        <authorList>
            <consortium name="Lawrence Berkeley National Laboratory"/>
            <person name="Harder C.B."/>
            <person name="Miyauchi S."/>
            <person name="Viragh M."/>
            <person name="Kuo A."/>
            <person name="Thoen E."/>
            <person name="Andreopoulos B."/>
            <person name="Lu D."/>
            <person name="Skrede I."/>
            <person name="Drula E."/>
            <person name="Henrissat B."/>
            <person name="Morin E."/>
            <person name="Kohler A."/>
            <person name="Barry K."/>
            <person name="LaButti K."/>
            <person name="Morin E."/>
            <person name="Salamov A."/>
            <person name="Lipzen A."/>
            <person name="Mereny Z."/>
            <person name="Hegedus B."/>
            <person name="Baldrian P."/>
            <person name="Stursova M."/>
            <person name="Weitz H."/>
            <person name="Taylor A."/>
            <person name="Grigoriev I.V."/>
            <person name="Nagy L.G."/>
            <person name="Martin F."/>
            <person name="Kauserud H."/>
        </authorList>
    </citation>
    <scope>NUCLEOTIDE SEQUENCE</scope>
    <source>
        <strain evidence="2">9284</strain>
    </source>
</reference>
<feature type="domain" description="BTB" evidence="1">
    <location>
        <begin position="29"/>
        <end position="96"/>
    </location>
</feature>
<dbReference type="PROSITE" id="PS50097">
    <property type="entry name" value="BTB"/>
    <property type="match status" value="1"/>
</dbReference>
<organism evidence="2 3">
    <name type="scientific">Roridomyces roridus</name>
    <dbReference type="NCBI Taxonomy" id="1738132"/>
    <lineage>
        <taxon>Eukaryota</taxon>
        <taxon>Fungi</taxon>
        <taxon>Dikarya</taxon>
        <taxon>Basidiomycota</taxon>
        <taxon>Agaricomycotina</taxon>
        <taxon>Agaricomycetes</taxon>
        <taxon>Agaricomycetidae</taxon>
        <taxon>Agaricales</taxon>
        <taxon>Marasmiineae</taxon>
        <taxon>Mycenaceae</taxon>
        <taxon>Roridomyces</taxon>
    </lineage>
</organism>
<dbReference type="CDD" id="cd18186">
    <property type="entry name" value="BTB_POZ_ZBTB_KLHL-like"/>
    <property type="match status" value="1"/>
</dbReference>
<name>A0AAD7BQ07_9AGAR</name>
<dbReference type="EMBL" id="JARKIF010000011">
    <property type="protein sequence ID" value="KAJ7627211.1"/>
    <property type="molecule type" value="Genomic_DNA"/>
</dbReference>
<evidence type="ECO:0000313" key="3">
    <source>
        <dbReference type="Proteomes" id="UP001221142"/>
    </source>
</evidence>
<dbReference type="Gene3D" id="3.30.710.10">
    <property type="entry name" value="Potassium Channel Kv1.1, Chain A"/>
    <property type="match status" value="1"/>
</dbReference>
<dbReference type="AlphaFoldDB" id="A0AAD7BQ07"/>
<gene>
    <name evidence="2" type="ORF">FB45DRAFT_835483</name>
</gene>
<sequence length="357" mass="39719">MTSPSKTAVTNAQDPFSGDPGTDFIALPPDFILRTSDVVDFHVHRDILKLVSHFFHGMFSFPGGDSAPDQLIRDGKPVLVLPESSEVLYRVLSLAYPPQSIAQYLVTCDYFDGLVAAHSAAHKYQFVGVQKIMEEMLDDPILLDAHPYRVFAIARLWGLPYVARKAALATLKYPLSPTMPEFPEMELLPWADANKLQRFHQSCGVAAREIVHGNCNSPGATFMVPGCPKTFIVSVTDDTALDASKVWAWWLPMHGTNCQVGIPQLVHVNLFTYSQTLLQSAVPWFRKHMTELGFRLSLSPSPDVVADGRDIAAPERAVINSCHTCACTAYTDLAVFLQKLKRDMEDCNDSIVRKYFE</sequence>
<accession>A0AAD7BQ07</accession>
<dbReference type="Proteomes" id="UP001221142">
    <property type="component" value="Unassembled WGS sequence"/>
</dbReference>
<dbReference type="InterPro" id="IPR011333">
    <property type="entry name" value="SKP1/BTB/POZ_sf"/>
</dbReference>